<proteinExistence type="predicted"/>
<comment type="caution">
    <text evidence="1">The sequence shown here is derived from an EMBL/GenBank/DDBJ whole genome shotgun (WGS) entry which is preliminary data.</text>
</comment>
<dbReference type="EMBL" id="AUSU01000934">
    <property type="protein sequence ID" value="EPS72187.1"/>
    <property type="molecule type" value="Genomic_DNA"/>
</dbReference>
<evidence type="ECO:0000313" key="2">
    <source>
        <dbReference type="Proteomes" id="UP000015453"/>
    </source>
</evidence>
<organism evidence="1 2">
    <name type="scientific">Genlisea aurea</name>
    <dbReference type="NCBI Taxonomy" id="192259"/>
    <lineage>
        <taxon>Eukaryota</taxon>
        <taxon>Viridiplantae</taxon>
        <taxon>Streptophyta</taxon>
        <taxon>Embryophyta</taxon>
        <taxon>Tracheophyta</taxon>
        <taxon>Spermatophyta</taxon>
        <taxon>Magnoliopsida</taxon>
        <taxon>eudicotyledons</taxon>
        <taxon>Gunneridae</taxon>
        <taxon>Pentapetalae</taxon>
        <taxon>asterids</taxon>
        <taxon>lamiids</taxon>
        <taxon>Lamiales</taxon>
        <taxon>Lentibulariaceae</taxon>
        <taxon>Genlisea</taxon>
    </lineage>
</organism>
<dbReference type="PANTHER" id="PTHR35488">
    <property type="entry name" value="OS05G0358900 PROTEIN-RELATED"/>
    <property type="match status" value="1"/>
</dbReference>
<dbReference type="AlphaFoldDB" id="S8EHL4"/>
<dbReference type="OrthoDB" id="1913474at2759"/>
<name>S8EHL4_9LAMI</name>
<gene>
    <name evidence="1" type="ORF">M569_02574</name>
</gene>
<dbReference type="PANTHER" id="PTHR35488:SF2">
    <property type="entry name" value="OS05G0358900 PROTEIN"/>
    <property type="match status" value="1"/>
</dbReference>
<keyword evidence="2" id="KW-1185">Reference proteome</keyword>
<accession>S8EHL4</accession>
<reference evidence="1 2" key="1">
    <citation type="journal article" date="2013" name="BMC Genomics">
        <title>The miniature genome of a carnivorous plant Genlisea aurea contains a low number of genes and short non-coding sequences.</title>
        <authorList>
            <person name="Leushkin E.V."/>
            <person name="Sutormin R.A."/>
            <person name="Nabieva E.R."/>
            <person name="Penin A.A."/>
            <person name="Kondrashov A.S."/>
            <person name="Logacheva M.D."/>
        </authorList>
    </citation>
    <scope>NUCLEOTIDE SEQUENCE [LARGE SCALE GENOMIC DNA]</scope>
</reference>
<sequence length="126" mass="14543">MAKSIEPPIFPFGDGGFQAQIHCIQAVEEARRLRKRLWWRGAFFRFFKKLNSRTAASRRKQERRRVVVGPVYGTDVWTRSLPCTESRAVCGPLDCDVPYVRLDVMEMERGARRRISAAALPIYLVT</sequence>
<dbReference type="Proteomes" id="UP000015453">
    <property type="component" value="Unassembled WGS sequence"/>
</dbReference>
<evidence type="ECO:0000313" key="1">
    <source>
        <dbReference type="EMBL" id="EPS72187.1"/>
    </source>
</evidence>
<protein>
    <submittedName>
        <fullName evidence="1">Uncharacterized protein</fullName>
    </submittedName>
</protein>